<dbReference type="Proteomes" id="UP000597762">
    <property type="component" value="Unassembled WGS sequence"/>
</dbReference>
<dbReference type="PANTHER" id="PTHR31684">
    <property type="entry name" value="COILED-COIL DOMAIN-CONTAINING PROTEIN 43"/>
    <property type="match status" value="1"/>
</dbReference>
<dbReference type="InterPro" id="IPR058771">
    <property type="entry name" value="PWI_CCDC43"/>
</dbReference>
<comment type="caution">
    <text evidence="5">The sequence shown here is derived from an EMBL/GenBank/DDBJ whole genome shotgun (WGS) entry which is preliminary data.</text>
</comment>
<evidence type="ECO:0000259" key="4">
    <source>
        <dbReference type="Pfam" id="PF26091"/>
    </source>
</evidence>
<evidence type="ECO:0000256" key="3">
    <source>
        <dbReference type="ARBA" id="ARBA00023054"/>
    </source>
</evidence>
<dbReference type="Pfam" id="PF26091">
    <property type="entry name" value="PWI_CCDC43"/>
    <property type="match status" value="1"/>
</dbReference>
<dbReference type="OrthoDB" id="2187466at2759"/>
<organism evidence="5 6">
    <name type="scientific">Acanthosepion pharaonis</name>
    <name type="common">Pharaoh cuttlefish</name>
    <name type="synonym">Sepia pharaonis</name>
    <dbReference type="NCBI Taxonomy" id="158019"/>
    <lineage>
        <taxon>Eukaryota</taxon>
        <taxon>Metazoa</taxon>
        <taxon>Spiralia</taxon>
        <taxon>Lophotrochozoa</taxon>
        <taxon>Mollusca</taxon>
        <taxon>Cephalopoda</taxon>
        <taxon>Coleoidea</taxon>
        <taxon>Decapodiformes</taxon>
        <taxon>Sepiida</taxon>
        <taxon>Sepiina</taxon>
        <taxon>Sepiidae</taxon>
        <taxon>Acanthosepion</taxon>
    </lineage>
</organism>
<keyword evidence="6" id="KW-1185">Reference proteome</keyword>
<comment type="similarity">
    <text evidence="1">Belongs to the CCDC43 family.</text>
</comment>
<protein>
    <recommendedName>
        <fullName evidence="2">Coiled-coil domain-containing protein 43</fullName>
    </recommendedName>
</protein>
<sequence length="238" mass="26995">MAASSMCRDESDQFMQWLESRLLQLNADLDVSVFVMYICGILESYSGYDDKKEVLLDIVGEIAEDNKEAVCDELIQKWDEMSNTDSKQGEESTTTAIDERLSQMLGNTHVTTNCTEKKSKQLSEEERARKEAILAQYSNICDETDLDDKTEAIEKKQNPFWMLEEMTAPSSIFKKIFTIGTLIAAAAATIPAASSINFSLEHNQNKENKDAENTMDRTCKNLTKNPLHQEKQFTFNMV</sequence>
<feature type="domain" description="CCDC43 PWI-like" evidence="4">
    <location>
        <begin position="10"/>
        <end position="83"/>
    </location>
</feature>
<reference evidence="5" key="1">
    <citation type="submission" date="2021-01" db="EMBL/GenBank/DDBJ databases">
        <authorList>
            <person name="Li R."/>
            <person name="Bekaert M."/>
        </authorList>
    </citation>
    <scope>NUCLEOTIDE SEQUENCE</scope>
    <source>
        <strain evidence="5">Farmed</strain>
    </source>
</reference>
<keyword evidence="3" id="KW-0175">Coiled coil</keyword>
<evidence type="ECO:0000313" key="6">
    <source>
        <dbReference type="Proteomes" id="UP000597762"/>
    </source>
</evidence>
<evidence type="ECO:0000256" key="1">
    <source>
        <dbReference type="ARBA" id="ARBA00005305"/>
    </source>
</evidence>
<proteinExistence type="inferred from homology"/>
<evidence type="ECO:0000313" key="5">
    <source>
        <dbReference type="EMBL" id="CAE1330590.1"/>
    </source>
</evidence>
<evidence type="ECO:0000256" key="2">
    <source>
        <dbReference type="ARBA" id="ARBA00016648"/>
    </source>
</evidence>
<name>A0A812EZ93_ACAPH</name>
<dbReference type="AlphaFoldDB" id="A0A812EZ93"/>
<gene>
    <name evidence="5" type="ORF">SPHA_79882</name>
</gene>
<accession>A0A812EZ93</accession>
<dbReference type="InterPro" id="IPR037666">
    <property type="entry name" value="CCDC43"/>
</dbReference>
<dbReference type="EMBL" id="CAHIKZ030005581">
    <property type="protein sequence ID" value="CAE1330590.1"/>
    <property type="molecule type" value="Genomic_DNA"/>
</dbReference>
<dbReference type="PANTHER" id="PTHR31684:SF2">
    <property type="entry name" value="COILED-COIL DOMAIN-CONTAINING PROTEIN 43"/>
    <property type="match status" value="1"/>
</dbReference>